<dbReference type="PROSITE" id="PS51257">
    <property type="entry name" value="PROKAR_LIPOPROTEIN"/>
    <property type="match status" value="1"/>
</dbReference>
<reference evidence="2 3" key="1">
    <citation type="submission" date="2018-03" db="EMBL/GenBank/DDBJ databases">
        <title>Genomic Encyclopedia of Archaeal and Bacterial Type Strains, Phase II (KMG-II): from individual species to whole genera.</title>
        <authorList>
            <person name="Goeker M."/>
        </authorList>
    </citation>
    <scope>NUCLEOTIDE SEQUENCE [LARGE SCALE GENOMIC DNA]</scope>
    <source>
        <strain evidence="2 3">DSM 29057</strain>
    </source>
</reference>
<feature type="region of interest" description="Disordered" evidence="1">
    <location>
        <begin position="25"/>
        <end position="45"/>
    </location>
</feature>
<protein>
    <submittedName>
        <fullName evidence="2">Uncharacterized protein DUF4292</fullName>
    </submittedName>
</protein>
<evidence type="ECO:0000256" key="1">
    <source>
        <dbReference type="SAM" id="MobiDB-lite"/>
    </source>
</evidence>
<dbReference type="AlphaFoldDB" id="A0A2P8FDQ9"/>
<dbReference type="Proteomes" id="UP000241964">
    <property type="component" value="Unassembled WGS sequence"/>
</dbReference>
<gene>
    <name evidence="2" type="ORF">CLV60_12518</name>
</gene>
<sequence>MSSKITVGLVAISLMWFTACHKPRTSKSVSQKPDSDTTLITRGPEPKDTIAADTAAADTVAVVPDAGEPMPVVKVAEVDFDYLTAKSKFSFKSAKQDFDNTNVNIRMKKDSIIWLSVTGVGLEVARGIITRDSIVFMDKIHRDYFVFNYDQLSKQYNFDLNFDLLQSVIIGNMPFEMQENGRFVKENDFYILKQAVDRLEVDNYIAEKNQKLSRLKATEVPTQNTFTLDYEDFRAVGSFLFPFMSHINLNVLSKEQQKLETTMRLKHSKVELVNQSPGFPFNVPSSYKRKR</sequence>
<organism evidence="2 3">
    <name type="scientific">Dyadobacter jiangsuensis</name>
    <dbReference type="NCBI Taxonomy" id="1591085"/>
    <lineage>
        <taxon>Bacteria</taxon>
        <taxon>Pseudomonadati</taxon>
        <taxon>Bacteroidota</taxon>
        <taxon>Cytophagia</taxon>
        <taxon>Cytophagales</taxon>
        <taxon>Spirosomataceae</taxon>
        <taxon>Dyadobacter</taxon>
    </lineage>
</organism>
<evidence type="ECO:0000313" key="2">
    <source>
        <dbReference type="EMBL" id="PSL19846.1"/>
    </source>
</evidence>
<accession>A0A2P8FDQ9</accession>
<dbReference type="Pfam" id="PF14125">
    <property type="entry name" value="DUF4292"/>
    <property type="match status" value="1"/>
</dbReference>
<dbReference type="InterPro" id="IPR025634">
    <property type="entry name" value="DUF4292"/>
</dbReference>
<feature type="compositionally biased region" description="Polar residues" evidence="1">
    <location>
        <begin position="26"/>
        <end position="40"/>
    </location>
</feature>
<dbReference type="RefSeq" id="WP_106599457.1">
    <property type="nucleotide sequence ID" value="NZ_PYAS01000025.1"/>
</dbReference>
<dbReference type="EMBL" id="PYAS01000025">
    <property type="protein sequence ID" value="PSL19846.1"/>
    <property type="molecule type" value="Genomic_DNA"/>
</dbReference>
<evidence type="ECO:0000313" key="3">
    <source>
        <dbReference type="Proteomes" id="UP000241964"/>
    </source>
</evidence>
<proteinExistence type="predicted"/>
<keyword evidence="3" id="KW-1185">Reference proteome</keyword>
<dbReference type="OrthoDB" id="849114at2"/>
<name>A0A2P8FDQ9_9BACT</name>
<comment type="caution">
    <text evidence="2">The sequence shown here is derived from an EMBL/GenBank/DDBJ whole genome shotgun (WGS) entry which is preliminary data.</text>
</comment>